<sequence length="101" mass="11166">MAPYLDSLRTLVRKLSSAQSFFQTTNTFHLLNMLHGSSRAKKGPFLQLILLKAVLYKPEEDSHFSERHIFNAATPQPLLGGRGQLSSPFTAIYTATSTAAI</sequence>
<evidence type="ECO:0000313" key="2">
    <source>
        <dbReference type="Proteomes" id="UP000297703"/>
    </source>
</evidence>
<organism evidence="1 2">
    <name type="scientific">Platysternon megacephalum</name>
    <name type="common">big-headed turtle</name>
    <dbReference type="NCBI Taxonomy" id="55544"/>
    <lineage>
        <taxon>Eukaryota</taxon>
        <taxon>Metazoa</taxon>
        <taxon>Chordata</taxon>
        <taxon>Craniata</taxon>
        <taxon>Vertebrata</taxon>
        <taxon>Euteleostomi</taxon>
        <taxon>Archelosauria</taxon>
        <taxon>Testudinata</taxon>
        <taxon>Testudines</taxon>
        <taxon>Cryptodira</taxon>
        <taxon>Durocryptodira</taxon>
        <taxon>Testudinoidea</taxon>
        <taxon>Platysternidae</taxon>
        <taxon>Platysternon</taxon>
    </lineage>
</organism>
<reference evidence="1 2" key="1">
    <citation type="submission" date="2019-04" db="EMBL/GenBank/DDBJ databases">
        <title>Draft genome of the big-headed turtle Platysternon megacephalum.</title>
        <authorList>
            <person name="Gong S."/>
        </authorList>
    </citation>
    <scope>NUCLEOTIDE SEQUENCE [LARGE SCALE GENOMIC DNA]</scope>
    <source>
        <strain evidence="1">DO16091913</strain>
        <tissue evidence="1">Muscle</tissue>
    </source>
</reference>
<comment type="caution">
    <text evidence="1">The sequence shown here is derived from an EMBL/GenBank/DDBJ whole genome shotgun (WGS) entry which is preliminary data.</text>
</comment>
<reference evidence="1 2" key="2">
    <citation type="submission" date="2019-04" db="EMBL/GenBank/DDBJ databases">
        <title>The genome sequence of big-headed turtle.</title>
        <authorList>
            <person name="Gong S."/>
        </authorList>
    </citation>
    <scope>NUCLEOTIDE SEQUENCE [LARGE SCALE GENOMIC DNA]</scope>
    <source>
        <strain evidence="1">DO16091913</strain>
        <tissue evidence="1">Muscle</tissue>
    </source>
</reference>
<proteinExistence type="predicted"/>
<dbReference type="AlphaFoldDB" id="A0A4D9EB69"/>
<evidence type="ECO:0000313" key="1">
    <source>
        <dbReference type="EMBL" id="TFK07909.1"/>
    </source>
</evidence>
<accession>A0A4D9EB69</accession>
<gene>
    <name evidence="1" type="ORF">DR999_PMT09216</name>
</gene>
<keyword evidence="2" id="KW-1185">Reference proteome</keyword>
<dbReference type="EMBL" id="QXTE01000076">
    <property type="protein sequence ID" value="TFK07909.1"/>
    <property type="molecule type" value="Genomic_DNA"/>
</dbReference>
<protein>
    <submittedName>
        <fullName evidence="1">Krueppel-like factor 13</fullName>
    </submittedName>
</protein>
<dbReference type="Proteomes" id="UP000297703">
    <property type="component" value="Unassembled WGS sequence"/>
</dbReference>
<name>A0A4D9EB69_9SAUR</name>